<evidence type="ECO:0000256" key="1">
    <source>
        <dbReference type="SAM" id="MobiDB-lite"/>
    </source>
</evidence>
<dbReference type="EMBL" id="CAJNNV010033133">
    <property type="protein sequence ID" value="CAE8642226.1"/>
    <property type="molecule type" value="Genomic_DNA"/>
</dbReference>
<proteinExistence type="predicted"/>
<sequence length="176" mass="19169">MTEKRSDHEDTRGDYKRGSPATQRPPHATGSGQQGSADPWWGEQQQQQAHAEQQRQQQAHAAQQQQNYNNAQQAHMSQQAQAYNAQQAQTLQANWAQQTAQNQAYIHSQMGFHPATMVPSAAAGFPGHMGPGGTMSSSSHAGPPVPYVHPQGWIPQTGYRYTAIGGIEKIPTGAEM</sequence>
<reference evidence="2" key="1">
    <citation type="submission" date="2021-02" db="EMBL/GenBank/DDBJ databases">
        <authorList>
            <person name="Dougan E. K."/>
            <person name="Rhodes N."/>
            <person name="Thang M."/>
            <person name="Chan C."/>
        </authorList>
    </citation>
    <scope>NUCLEOTIDE SEQUENCE</scope>
</reference>
<gene>
    <name evidence="2" type="ORF">PGLA1383_LOCUS56753</name>
</gene>
<organism evidence="2 3">
    <name type="scientific">Polarella glacialis</name>
    <name type="common">Dinoflagellate</name>
    <dbReference type="NCBI Taxonomy" id="89957"/>
    <lineage>
        <taxon>Eukaryota</taxon>
        <taxon>Sar</taxon>
        <taxon>Alveolata</taxon>
        <taxon>Dinophyceae</taxon>
        <taxon>Suessiales</taxon>
        <taxon>Suessiaceae</taxon>
        <taxon>Polarella</taxon>
    </lineage>
</organism>
<dbReference type="AlphaFoldDB" id="A0A813HXL9"/>
<feature type="region of interest" description="Disordered" evidence="1">
    <location>
        <begin position="1"/>
        <end position="88"/>
    </location>
</feature>
<comment type="caution">
    <text evidence="2">The sequence shown here is derived from an EMBL/GenBank/DDBJ whole genome shotgun (WGS) entry which is preliminary data.</text>
</comment>
<keyword evidence="3" id="KW-1185">Reference proteome</keyword>
<protein>
    <submittedName>
        <fullName evidence="2">Uncharacterized protein</fullName>
    </submittedName>
</protein>
<evidence type="ECO:0000313" key="3">
    <source>
        <dbReference type="Proteomes" id="UP000654075"/>
    </source>
</evidence>
<feature type="compositionally biased region" description="Basic and acidic residues" evidence="1">
    <location>
        <begin position="1"/>
        <end position="17"/>
    </location>
</feature>
<name>A0A813HXL9_POLGL</name>
<dbReference type="Proteomes" id="UP000654075">
    <property type="component" value="Unassembled WGS sequence"/>
</dbReference>
<accession>A0A813HXL9</accession>
<evidence type="ECO:0000313" key="2">
    <source>
        <dbReference type="EMBL" id="CAE8642226.1"/>
    </source>
</evidence>
<feature type="compositionally biased region" description="Low complexity" evidence="1">
    <location>
        <begin position="44"/>
        <end position="88"/>
    </location>
</feature>